<organism evidence="4 5">
    <name type="scientific">Strigamia maritima</name>
    <name type="common">European centipede</name>
    <name type="synonym">Geophilus maritimus</name>
    <dbReference type="NCBI Taxonomy" id="126957"/>
    <lineage>
        <taxon>Eukaryota</taxon>
        <taxon>Metazoa</taxon>
        <taxon>Ecdysozoa</taxon>
        <taxon>Arthropoda</taxon>
        <taxon>Myriapoda</taxon>
        <taxon>Chilopoda</taxon>
        <taxon>Pleurostigmophora</taxon>
        <taxon>Geophilomorpha</taxon>
        <taxon>Linotaeniidae</taxon>
        <taxon>Strigamia</taxon>
    </lineage>
</organism>
<dbReference type="eggNOG" id="ENOG502QSPH">
    <property type="taxonomic scope" value="Eukaryota"/>
</dbReference>
<dbReference type="CDD" id="cd00174">
    <property type="entry name" value="SH3"/>
    <property type="match status" value="1"/>
</dbReference>
<evidence type="ECO:0000256" key="1">
    <source>
        <dbReference type="ARBA" id="ARBA00022443"/>
    </source>
</evidence>
<dbReference type="InterPro" id="IPR036028">
    <property type="entry name" value="SH3-like_dom_sf"/>
</dbReference>
<name>T1J2Q8_STRMM</name>
<dbReference type="HOGENOM" id="CLU_1216120_0_0_1"/>
<dbReference type="Pfam" id="PF00018">
    <property type="entry name" value="SH3_1"/>
    <property type="match status" value="1"/>
</dbReference>
<dbReference type="AlphaFoldDB" id="T1J2Q8"/>
<evidence type="ECO:0000313" key="5">
    <source>
        <dbReference type="Proteomes" id="UP000014500"/>
    </source>
</evidence>
<reference evidence="5" key="1">
    <citation type="submission" date="2011-05" db="EMBL/GenBank/DDBJ databases">
        <authorList>
            <person name="Richards S.R."/>
            <person name="Qu J."/>
            <person name="Jiang H."/>
            <person name="Jhangiani S.N."/>
            <person name="Agravi P."/>
            <person name="Goodspeed R."/>
            <person name="Gross S."/>
            <person name="Mandapat C."/>
            <person name="Jackson L."/>
            <person name="Mathew T."/>
            <person name="Pu L."/>
            <person name="Thornton R."/>
            <person name="Saada N."/>
            <person name="Wilczek-Boney K.B."/>
            <person name="Lee S."/>
            <person name="Kovar C."/>
            <person name="Wu Y."/>
            <person name="Scherer S.E."/>
            <person name="Worley K.C."/>
            <person name="Muzny D.M."/>
            <person name="Gibbs R."/>
        </authorList>
    </citation>
    <scope>NUCLEOTIDE SEQUENCE</scope>
    <source>
        <strain evidence="5">Brora</strain>
    </source>
</reference>
<feature type="domain" description="SH3" evidence="3">
    <location>
        <begin position="165"/>
        <end position="225"/>
    </location>
</feature>
<dbReference type="PROSITE" id="PS50002">
    <property type="entry name" value="SH3"/>
    <property type="match status" value="1"/>
</dbReference>
<evidence type="ECO:0000256" key="2">
    <source>
        <dbReference type="PROSITE-ProRule" id="PRU00192"/>
    </source>
</evidence>
<protein>
    <recommendedName>
        <fullName evidence="3">SH3 domain-containing protein</fullName>
    </recommendedName>
</protein>
<keyword evidence="1 2" id="KW-0728">SH3 domain</keyword>
<reference evidence="4" key="2">
    <citation type="submission" date="2015-02" db="UniProtKB">
        <authorList>
            <consortium name="EnsemblMetazoa"/>
        </authorList>
    </citation>
    <scope>IDENTIFICATION</scope>
</reference>
<dbReference type="SMART" id="SM00326">
    <property type="entry name" value="SH3"/>
    <property type="match status" value="1"/>
</dbReference>
<evidence type="ECO:0000259" key="3">
    <source>
        <dbReference type="PROSITE" id="PS50002"/>
    </source>
</evidence>
<evidence type="ECO:0000313" key="4">
    <source>
        <dbReference type="EnsemblMetazoa" id="SMAR007856-PA"/>
    </source>
</evidence>
<dbReference type="Proteomes" id="UP000014500">
    <property type="component" value="Unassembled WGS sequence"/>
</dbReference>
<dbReference type="InterPro" id="IPR001452">
    <property type="entry name" value="SH3_domain"/>
</dbReference>
<dbReference type="SUPFAM" id="SSF50044">
    <property type="entry name" value="SH3-domain"/>
    <property type="match status" value="1"/>
</dbReference>
<dbReference type="EMBL" id="JH431806">
    <property type="status" value="NOT_ANNOTATED_CDS"/>
    <property type="molecule type" value="Genomic_DNA"/>
</dbReference>
<dbReference type="EnsemblMetazoa" id="SMAR007856-RA">
    <property type="protein sequence ID" value="SMAR007856-PA"/>
    <property type="gene ID" value="SMAR007856"/>
</dbReference>
<dbReference type="PhylomeDB" id="T1J2Q8"/>
<dbReference type="Gene3D" id="2.30.30.40">
    <property type="entry name" value="SH3 Domains"/>
    <property type="match status" value="1"/>
</dbReference>
<accession>T1J2Q8</accession>
<sequence>MKTLTLKSPEKSQSKQKLKDSCPCNQPDLLNSVKQTFKPGNGCVCKDFETFLNKSSLQEPGNIPMVVIRDVVLRATGAFNRKDIVLAMGNVVNGIYKTSDWIFVQTAQGNDGYIPYNSCLPLGIRPPTRVGKELSQLAPWELDNQITQHCNSTDIQKLCEEKTERKNHNITVVCDYLSKNDKQLSVRRGENVAMIQKKNDDWLLVKTFDDREGLIPLAYTSVGKQHFF</sequence>
<keyword evidence="5" id="KW-1185">Reference proteome</keyword>
<proteinExistence type="predicted"/>